<keyword evidence="3" id="KW-1185">Reference proteome</keyword>
<organism evidence="2 3">
    <name type="scientific">Williamsia maris</name>
    <dbReference type="NCBI Taxonomy" id="72806"/>
    <lineage>
        <taxon>Bacteria</taxon>
        <taxon>Bacillati</taxon>
        <taxon>Actinomycetota</taxon>
        <taxon>Actinomycetes</taxon>
        <taxon>Mycobacteriales</taxon>
        <taxon>Nocardiaceae</taxon>
        <taxon>Williamsia</taxon>
    </lineage>
</organism>
<dbReference type="SUPFAM" id="SSF52777">
    <property type="entry name" value="CoA-dependent acyltransferases"/>
    <property type="match status" value="2"/>
</dbReference>
<dbReference type="Proteomes" id="UP001206895">
    <property type="component" value="Unassembled WGS sequence"/>
</dbReference>
<dbReference type="InterPro" id="IPR023213">
    <property type="entry name" value="CAT-like_dom_sf"/>
</dbReference>
<comment type="caution">
    <text evidence="2">The sequence shown here is derived from an EMBL/GenBank/DDBJ whole genome shotgun (WGS) entry which is preliminary data.</text>
</comment>
<name>A0ABT1HL02_9NOCA</name>
<protein>
    <submittedName>
        <fullName evidence="2">Condensation domain-containing protein</fullName>
    </submittedName>
</protein>
<sequence length="473" mass="52588">MINFGLIDEWEPSPGRVTSWVASLTSVAAAGHAPTHPVGPSYQQEAYLRAAQRHEDAGFRFGRLCLLAFEIRGELDVDAMTRAINVFLRRHDTFLSWFSMDDDVVTRHVIDPSIVDFVPTDSTYISSSQDIREHVEAQTPGPFNWDCFTLGTIEHDGRFVVYLAADHLNSDGISQALSCVDLMSAYQREISTDAPDLMPVGSYIDFCRRERDISRELTLETPQVRKWIELLEENDGELPHFPLDLGLSTADYNRSAFTTVDLMTPEQAERVDAACHTNGAGFAAGVLAIAGLVSHEFTNRTKYFGFTPKNTRSTASEFASVGWFTNLIPVCVDITDGSSFTSIVEATQQSFNEGKTMSEVSLHRVLELVPEDSTISVPAGWSVPMVSYLDVRKLPGGDMFDKVNFSVFGNRGSSEEVFIWVNRFPEGTKMSFLYPRTDEAETSIKLYVDRMLEIFSTIAATGDYVPSVAVLAK</sequence>
<reference evidence="2 3" key="1">
    <citation type="submission" date="2022-06" db="EMBL/GenBank/DDBJ databases">
        <title>Genomic Encyclopedia of Archaeal and Bacterial Type Strains, Phase II (KMG-II): from individual species to whole genera.</title>
        <authorList>
            <person name="Goeker M."/>
        </authorList>
    </citation>
    <scope>NUCLEOTIDE SEQUENCE [LARGE SCALE GENOMIC DNA]</scope>
    <source>
        <strain evidence="2 3">DSM 44693</strain>
    </source>
</reference>
<evidence type="ECO:0000313" key="2">
    <source>
        <dbReference type="EMBL" id="MCP2178593.1"/>
    </source>
</evidence>
<feature type="domain" description="Condensation" evidence="1">
    <location>
        <begin position="68"/>
        <end position="366"/>
    </location>
</feature>
<evidence type="ECO:0000313" key="3">
    <source>
        <dbReference type="Proteomes" id="UP001206895"/>
    </source>
</evidence>
<proteinExistence type="predicted"/>
<dbReference type="InterPro" id="IPR001242">
    <property type="entry name" value="Condensation_dom"/>
</dbReference>
<dbReference type="RefSeq" id="WP_253663475.1">
    <property type="nucleotide sequence ID" value="NZ_BAAAJQ010000002.1"/>
</dbReference>
<accession>A0ABT1HL02</accession>
<dbReference type="Pfam" id="PF00668">
    <property type="entry name" value="Condensation"/>
    <property type="match status" value="1"/>
</dbReference>
<dbReference type="Gene3D" id="3.30.559.30">
    <property type="entry name" value="Nonribosomal peptide synthetase, condensation domain"/>
    <property type="match status" value="1"/>
</dbReference>
<gene>
    <name evidence="2" type="ORF">LX13_004434</name>
</gene>
<evidence type="ECO:0000259" key="1">
    <source>
        <dbReference type="Pfam" id="PF00668"/>
    </source>
</evidence>
<dbReference type="EMBL" id="JAMTCJ010000004">
    <property type="protein sequence ID" value="MCP2178593.1"/>
    <property type="molecule type" value="Genomic_DNA"/>
</dbReference>
<dbReference type="Gene3D" id="3.30.559.10">
    <property type="entry name" value="Chloramphenicol acetyltransferase-like domain"/>
    <property type="match status" value="1"/>
</dbReference>